<gene>
    <name evidence="2" type="ORF">RISK_000815</name>
</gene>
<evidence type="ECO:0000313" key="2">
    <source>
        <dbReference type="EMBL" id="KLU07014.1"/>
    </source>
</evidence>
<feature type="compositionally biased region" description="Basic residues" evidence="1">
    <location>
        <begin position="35"/>
        <end position="50"/>
    </location>
</feature>
<dbReference type="STRING" id="595434.RISK_000815"/>
<organism evidence="2 3">
    <name type="scientific">Rhodopirellula islandica</name>
    <dbReference type="NCBI Taxonomy" id="595434"/>
    <lineage>
        <taxon>Bacteria</taxon>
        <taxon>Pseudomonadati</taxon>
        <taxon>Planctomycetota</taxon>
        <taxon>Planctomycetia</taxon>
        <taxon>Pirellulales</taxon>
        <taxon>Pirellulaceae</taxon>
        <taxon>Rhodopirellula</taxon>
    </lineage>
</organism>
<protein>
    <submittedName>
        <fullName evidence="2">Uncharacterized protein</fullName>
    </submittedName>
</protein>
<accession>A0A0J1ENC3</accession>
<feature type="region of interest" description="Disordered" evidence="1">
    <location>
        <begin position="1"/>
        <end position="50"/>
    </location>
</feature>
<dbReference type="EMBL" id="LECT01000007">
    <property type="protein sequence ID" value="KLU07014.1"/>
    <property type="molecule type" value="Genomic_DNA"/>
</dbReference>
<evidence type="ECO:0000313" key="3">
    <source>
        <dbReference type="Proteomes" id="UP000036367"/>
    </source>
</evidence>
<feature type="compositionally biased region" description="Basic and acidic residues" evidence="1">
    <location>
        <begin position="1"/>
        <end position="11"/>
    </location>
</feature>
<evidence type="ECO:0000256" key="1">
    <source>
        <dbReference type="SAM" id="MobiDB-lite"/>
    </source>
</evidence>
<keyword evidence="3" id="KW-1185">Reference proteome</keyword>
<dbReference type="PATRIC" id="fig|595434.4.peg.790"/>
<reference evidence="2" key="1">
    <citation type="submission" date="2015-05" db="EMBL/GenBank/DDBJ databases">
        <title>Permanent draft genome of Rhodopirellula islandicus K833.</title>
        <authorList>
            <person name="Kizina J."/>
            <person name="Richter M."/>
            <person name="Glockner F.O."/>
            <person name="Harder J."/>
        </authorList>
    </citation>
    <scope>NUCLEOTIDE SEQUENCE [LARGE SCALE GENOMIC DNA]</scope>
    <source>
        <strain evidence="2">K833</strain>
    </source>
</reference>
<sequence length="50" mass="5821">MDHSKKAEAYQRFRINGNSQTRLRPGGDEKIALLRGKKTHPTDKKKPRLF</sequence>
<dbReference type="Proteomes" id="UP000036367">
    <property type="component" value="Unassembled WGS sequence"/>
</dbReference>
<name>A0A0J1ENC3_RHOIS</name>
<proteinExistence type="predicted"/>
<dbReference type="AlphaFoldDB" id="A0A0J1ENC3"/>
<comment type="caution">
    <text evidence="2">The sequence shown here is derived from an EMBL/GenBank/DDBJ whole genome shotgun (WGS) entry which is preliminary data.</text>
</comment>